<dbReference type="InterPro" id="IPR052523">
    <property type="entry name" value="Trichothecene_AcTrans"/>
</dbReference>
<evidence type="ECO:0000313" key="3">
    <source>
        <dbReference type="Proteomes" id="UP000011761"/>
    </source>
</evidence>
<dbReference type="HOGENOM" id="CLU_060131_6_5_1"/>
<feature type="domain" description="N-acetyltransferase" evidence="1">
    <location>
        <begin position="3"/>
        <end position="211"/>
    </location>
</feature>
<gene>
    <name evidence="2" type="ORF">BAUCODRAFT_36425</name>
</gene>
<evidence type="ECO:0000313" key="2">
    <source>
        <dbReference type="EMBL" id="EMC93956.1"/>
    </source>
</evidence>
<dbReference type="Gene3D" id="3.40.630.30">
    <property type="match status" value="1"/>
</dbReference>
<dbReference type="GO" id="GO:0016747">
    <property type="term" value="F:acyltransferase activity, transferring groups other than amino-acyl groups"/>
    <property type="evidence" value="ECO:0007669"/>
    <property type="project" value="InterPro"/>
</dbReference>
<dbReference type="AlphaFoldDB" id="M2MBT6"/>
<evidence type="ECO:0000259" key="1">
    <source>
        <dbReference type="PROSITE" id="PS51186"/>
    </source>
</evidence>
<dbReference type="InterPro" id="IPR016181">
    <property type="entry name" value="Acyl_CoA_acyltransferase"/>
</dbReference>
<dbReference type="InterPro" id="IPR000182">
    <property type="entry name" value="GNAT_dom"/>
</dbReference>
<keyword evidence="3" id="KW-1185">Reference proteome</keyword>
<dbReference type="STRING" id="717646.M2MBT6"/>
<sequence length="221" mass="25379">MALEVAPAEEGDIDRLMEIQFSAFESDPYHDALFPGDHYAPSTRKAAGDRTIMEWRQDPSARFIKCTDRESGVILGYAKWNFYETERPREEWAKSPEVDWYSGRKKEIAENFLGATAAMRQKLWGGDPHYLLNILCVHKDHHRRGAGTMLVQWGVVRAERLGLRSCLEASPAGYPLYLRLGFRQVDTVVVKAADWDGSFDRHYIVMLKQPEEFTSVTAHER</sequence>
<dbReference type="OMA" id="RRYIYCH"/>
<dbReference type="Pfam" id="PF13508">
    <property type="entry name" value="Acetyltransf_7"/>
    <property type="match status" value="1"/>
</dbReference>
<dbReference type="KEGG" id="bcom:BAUCODRAFT_36425"/>
<dbReference type="OrthoDB" id="2115692at2759"/>
<dbReference type="SUPFAM" id="SSF55729">
    <property type="entry name" value="Acyl-CoA N-acyltransferases (Nat)"/>
    <property type="match status" value="1"/>
</dbReference>
<dbReference type="PROSITE" id="PS51186">
    <property type="entry name" value="GNAT"/>
    <property type="match status" value="1"/>
</dbReference>
<dbReference type="EMBL" id="KB445559">
    <property type="protein sequence ID" value="EMC93956.1"/>
    <property type="molecule type" value="Genomic_DNA"/>
</dbReference>
<name>M2MBT6_BAUPA</name>
<proteinExistence type="predicted"/>
<protein>
    <recommendedName>
        <fullName evidence="1">N-acetyltransferase domain-containing protein</fullName>
    </recommendedName>
</protein>
<organism evidence="2 3">
    <name type="scientific">Baudoinia panamericana (strain UAMH 10762)</name>
    <name type="common">Angels' share fungus</name>
    <name type="synonym">Baudoinia compniacensis (strain UAMH 10762)</name>
    <dbReference type="NCBI Taxonomy" id="717646"/>
    <lineage>
        <taxon>Eukaryota</taxon>
        <taxon>Fungi</taxon>
        <taxon>Dikarya</taxon>
        <taxon>Ascomycota</taxon>
        <taxon>Pezizomycotina</taxon>
        <taxon>Dothideomycetes</taxon>
        <taxon>Dothideomycetidae</taxon>
        <taxon>Mycosphaerellales</taxon>
        <taxon>Teratosphaeriaceae</taxon>
        <taxon>Baudoinia</taxon>
    </lineage>
</organism>
<reference evidence="2 3" key="1">
    <citation type="journal article" date="2012" name="PLoS Pathog.">
        <title>Diverse lifestyles and strategies of plant pathogenesis encoded in the genomes of eighteen Dothideomycetes fungi.</title>
        <authorList>
            <person name="Ohm R.A."/>
            <person name="Feau N."/>
            <person name="Henrissat B."/>
            <person name="Schoch C.L."/>
            <person name="Horwitz B.A."/>
            <person name="Barry K.W."/>
            <person name="Condon B.J."/>
            <person name="Copeland A.C."/>
            <person name="Dhillon B."/>
            <person name="Glaser F."/>
            <person name="Hesse C.N."/>
            <person name="Kosti I."/>
            <person name="LaButti K."/>
            <person name="Lindquist E.A."/>
            <person name="Lucas S."/>
            <person name="Salamov A.A."/>
            <person name="Bradshaw R.E."/>
            <person name="Ciuffetti L."/>
            <person name="Hamelin R.C."/>
            <person name="Kema G.H.J."/>
            <person name="Lawrence C."/>
            <person name="Scott J.A."/>
            <person name="Spatafora J.W."/>
            <person name="Turgeon B.G."/>
            <person name="de Wit P.J.G.M."/>
            <person name="Zhong S."/>
            <person name="Goodwin S.B."/>
            <person name="Grigoriev I.V."/>
        </authorList>
    </citation>
    <scope>NUCLEOTIDE SEQUENCE [LARGE SCALE GENOMIC DNA]</scope>
    <source>
        <strain evidence="2 3">UAMH 10762</strain>
    </source>
</reference>
<dbReference type="CDD" id="cd04301">
    <property type="entry name" value="NAT_SF"/>
    <property type="match status" value="1"/>
</dbReference>
<dbReference type="eggNOG" id="ENOG502SQRM">
    <property type="taxonomic scope" value="Eukaryota"/>
</dbReference>
<dbReference type="Proteomes" id="UP000011761">
    <property type="component" value="Unassembled WGS sequence"/>
</dbReference>
<dbReference type="GeneID" id="19112951"/>
<dbReference type="PANTHER" id="PTHR42791:SF17">
    <property type="entry name" value="ACETYLTRANSFERASE, GNAT FAMILY FAMILY (AFU_ORTHOLOGUE AFUA_8G05690)"/>
    <property type="match status" value="1"/>
</dbReference>
<accession>M2MBT6</accession>
<dbReference type="PANTHER" id="PTHR42791">
    <property type="entry name" value="GNAT FAMILY ACETYLTRANSFERASE"/>
    <property type="match status" value="1"/>
</dbReference>
<dbReference type="RefSeq" id="XP_007678626.1">
    <property type="nucleotide sequence ID" value="XM_007680436.1"/>
</dbReference>